<dbReference type="Proteomes" id="UP000092993">
    <property type="component" value="Unassembled WGS sequence"/>
</dbReference>
<evidence type="ECO:0008006" key="3">
    <source>
        <dbReference type="Google" id="ProtNLM"/>
    </source>
</evidence>
<gene>
    <name evidence="1" type="ORF">A0H81_08247</name>
</gene>
<keyword evidence="2" id="KW-1185">Reference proteome</keyword>
<sequence length="234" mass="26028">MATFPFFHPHASLQVSAMVGPQALRRRLSIHPTPPIQSICEIWLQRSVGRGRSDEVRGREYFDPGLLVDVLQDSGGDSDNPASRCSIWRELPSGGAIPEELSSFEETLRDWFSQLRSLPAPLVPLPLSMVHHAAPIELTTKRFGPFLLESAFTTYLFETVPARYHDEIRDKIERLSPGPHRICFSHGDIHPITSSSTTDICRDGRLGIAGGIRSIGIIPMRCIIARVQGVVRDV</sequence>
<evidence type="ECO:0000313" key="1">
    <source>
        <dbReference type="EMBL" id="OBZ71900.1"/>
    </source>
</evidence>
<organism evidence="1 2">
    <name type="scientific">Grifola frondosa</name>
    <name type="common">Maitake</name>
    <name type="synonym">Polyporus frondosus</name>
    <dbReference type="NCBI Taxonomy" id="5627"/>
    <lineage>
        <taxon>Eukaryota</taxon>
        <taxon>Fungi</taxon>
        <taxon>Dikarya</taxon>
        <taxon>Basidiomycota</taxon>
        <taxon>Agaricomycotina</taxon>
        <taxon>Agaricomycetes</taxon>
        <taxon>Polyporales</taxon>
        <taxon>Grifolaceae</taxon>
        <taxon>Grifola</taxon>
    </lineage>
</organism>
<evidence type="ECO:0000313" key="2">
    <source>
        <dbReference type="Proteomes" id="UP000092993"/>
    </source>
</evidence>
<dbReference type="OrthoDB" id="5404599at2759"/>
<comment type="caution">
    <text evidence="1">The sequence shown here is derived from an EMBL/GenBank/DDBJ whole genome shotgun (WGS) entry which is preliminary data.</text>
</comment>
<accession>A0A1C7M4Q8</accession>
<dbReference type="EMBL" id="LUGG01000010">
    <property type="protein sequence ID" value="OBZ71900.1"/>
    <property type="molecule type" value="Genomic_DNA"/>
</dbReference>
<dbReference type="AlphaFoldDB" id="A0A1C7M4Q8"/>
<reference evidence="1 2" key="1">
    <citation type="submission" date="2016-03" db="EMBL/GenBank/DDBJ databases">
        <title>Whole genome sequencing of Grifola frondosa 9006-11.</title>
        <authorList>
            <person name="Min B."/>
            <person name="Park H."/>
            <person name="Kim J.-G."/>
            <person name="Cho H."/>
            <person name="Oh Y.-L."/>
            <person name="Kong W.-S."/>
            <person name="Choi I.-G."/>
        </authorList>
    </citation>
    <scope>NUCLEOTIDE SEQUENCE [LARGE SCALE GENOMIC DNA]</scope>
    <source>
        <strain evidence="1 2">9006-11</strain>
    </source>
</reference>
<name>A0A1C7M4Q8_GRIFR</name>
<protein>
    <recommendedName>
        <fullName evidence="3">Aminoglycoside phosphotransferase domain-containing protein</fullName>
    </recommendedName>
</protein>
<proteinExistence type="predicted"/>